<accession>A0A6A4NXI3</accession>
<evidence type="ECO:0000313" key="1">
    <source>
        <dbReference type="EMBL" id="KAE9593811.1"/>
    </source>
</evidence>
<keyword evidence="2" id="KW-1185">Reference proteome</keyword>
<comment type="caution">
    <text evidence="1">The sequence shown here is derived from an EMBL/GenBank/DDBJ whole genome shotgun (WGS) entry which is preliminary data.</text>
</comment>
<protein>
    <submittedName>
        <fullName evidence="1">Uncharacterized protein</fullName>
    </submittedName>
</protein>
<gene>
    <name evidence="1" type="ORF">Lalb_Chr18g0047031</name>
</gene>
<name>A0A6A4NXI3_LUPAL</name>
<evidence type="ECO:0000313" key="2">
    <source>
        <dbReference type="Proteomes" id="UP000447434"/>
    </source>
</evidence>
<dbReference type="AlphaFoldDB" id="A0A6A4NXI3"/>
<organism evidence="1 2">
    <name type="scientific">Lupinus albus</name>
    <name type="common">White lupine</name>
    <name type="synonym">Lupinus termis</name>
    <dbReference type="NCBI Taxonomy" id="3870"/>
    <lineage>
        <taxon>Eukaryota</taxon>
        <taxon>Viridiplantae</taxon>
        <taxon>Streptophyta</taxon>
        <taxon>Embryophyta</taxon>
        <taxon>Tracheophyta</taxon>
        <taxon>Spermatophyta</taxon>
        <taxon>Magnoliopsida</taxon>
        <taxon>eudicotyledons</taxon>
        <taxon>Gunneridae</taxon>
        <taxon>Pentapetalae</taxon>
        <taxon>rosids</taxon>
        <taxon>fabids</taxon>
        <taxon>Fabales</taxon>
        <taxon>Fabaceae</taxon>
        <taxon>Papilionoideae</taxon>
        <taxon>50 kb inversion clade</taxon>
        <taxon>genistoids sensu lato</taxon>
        <taxon>core genistoids</taxon>
        <taxon>Genisteae</taxon>
        <taxon>Lupinus</taxon>
    </lineage>
</organism>
<reference evidence="2" key="1">
    <citation type="journal article" date="2020" name="Nat. Commun.">
        <title>Genome sequence of the cluster root forming white lupin.</title>
        <authorList>
            <person name="Hufnagel B."/>
            <person name="Marques A."/>
            <person name="Soriano A."/>
            <person name="Marques L."/>
            <person name="Divol F."/>
            <person name="Doumas P."/>
            <person name="Sallet E."/>
            <person name="Mancinotti D."/>
            <person name="Carrere S."/>
            <person name="Marande W."/>
            <person name="Arribat S."/>
            <person name="Keller J."/>
            <person name="Huneau C."/>
            <person name="Blein T."/>
            <person name="Aime D."/>
            <person name="Laguerre M."/>
            <person name="Taylor J."/>
            <person name="Schubert V."/>
            <person name="Nelson M."/>
            <person name="Geu-Flores F."/>
            <person name="Crespi M."/>
            <person name="Gallardo-Guerrero K."/>
            <person name="Delaux P.-M."/>
            <person name="Salse J."/>
            <person name="Berges H."/>
            <person name="Guyot R."/>
            <person name="Gouzy J."/>
            <person name="Peret B."/>
        </authorList>
    </citation>
    <scope>NUCLEOTIDE SEQUENCE [LARGE SCALE GENOMIC DNA]</scope>
    <source>
        <strain evidence="2">cv. Amiga</strain>
    </source>
</reference>
<dbReference type="Proteomes" id="UP000447434">
    <property type="component" value="Chromosome 18"/>
</dbReference>
<proteinExistence type="predicted"/>
<sequence>MVKINVTKLLSSTKEFLKSSCVPLSLLANLIERCKHSITQFMNKRLTNIKHIGIRECNRKIHNKSKITRKISFK</sequence>
<dbReference type="EMBL" id="WOCE01000018">
    <property type="protein sequence ID" value="KAE9593811.1"/>
    <property type="molecule type" value="Genomic_DNA"/>
</dbReference>